<protein>
    <submittedName>
        <fullName evidence="1">Ferritin-like domain-containing protein</fullName>
    </submittedName>
</protein>
<dbReference type="SUPFAM" id="SSF47240">
    <property type="entry name" value="Ferritin-like"/>
    <property type="match status" value="1"/>
</dbReference>
<keyword evidence="2" id="KW-1185">Reference proteome</keyword>
<organism evidence="1 2">
    <name type="scientific">Sporosarcina koreensis</name>
    <dbReference type="NCBI Taxonomy" id="334735"/>
    <lineage>
        <taxon>Bacteria</taxon>
        <taxon>Bacillati</taxon>
        <taxon>Bacillota</taxon>
        <taxon>Bacilli</taxon>
        <taxon>Bacillales</taxon>
        <taxon>Caryophanaceae</taxon>
        <taxon>Sporosarcina</taxon>
    </lineage>
</organism>
<dbReference type="Proteomes" id="UP001596071">
    <property type="component" value="Unassembled WGS sequence"/>
</dbReference>
<dbReference type="RefSeq" id="WP_381442382.1">
    <property type="nucleotide sequence ID" value="NZ_JBHSNP010000009.1"/>
</dbReference>
<dbReference type="InterPro" id="IPR009078">
    <property type="entry name" value="Ferritin-like_SF"/>
</dbReference>
<name>A0ABW0TTL9_9BACL</name>
<reference evidence="2" key="1">
    <citation type="journal article" date="2019" name="Int. J. Syst. Evol. Microbiol.">
        <title>The Global Catalogue of Microorganisms (GCM) 10K type strain sequencing project: providing services to taxonomists for standard genome sequencing and annotation.</title>
        <authorList>
            <consortium name="The Broad Institute Genomics Platform"/>
            <consortium name="The Broad Institute Genome Sequencing Center for Infectious Disease"/>
            <person name="Wu L."/>
            <person name="Ma J."/>
        </authorList>
    </citation>
    <scope>NUCLEOTIDE SEQUENCE [LARGE SCALE GENOMIC DNA]</scope>
    <source>
        <strain evidence="2">KACC 11299</strain>
    </source>
</reference>
<evidence type="ECO:0000313" key="1">
    <source>
        <dbReference type="EMBL" id="MFC5602367.1"/>
    </source>
</evidence>
<evidence type="ECO:0000313" key="2">
    <source>
        <dbReference type="Proteomes" id="UP001596071"/>
    </source>
</evidence>
<sequence>MRKGADVFVDQLKQAIESEYKDYYFYRSMYEKTDDPLWRDFIQHAYEDEKSHYEMFQQLYYMMTGTFVQNPKKPIPCYNFKECVMQALVDELDGVDTYKEMLLTIPFQQAYNPLFIALHDEMEHAIRMSTIYNSL</sequence>
<proteinExistence type="predicted"/>
<accession>A0ABW0TTL9</accession>
<gene>
    <name evidence="1" type="ORF">ACFPTP_03965</name>
</gene>
<dbReference type="Gene3D" id="1.20.1260.10">
    <property type="match status" value="1"/>
</dbReference>
<dbReference type="EMBL" id="JBHSNP010000009">
    <property type="protein sequence ID" value="MFC5602367.1"/>
    <property type="molecule type" value="Genomic_DNA"/>
</dbReference>
<dbReference type="CDD" id="cd00657">
    <property type="entry name" value="Ferritin_like"/>
    <property type="match status" value="1"/>
</dbReference>
<comment type="caution">
    <text evidence="1">The sequence shown here is derived from an EMBL/GenBank/DDBJ whole genome shotgun (WGS) entry which is preliminary data.</text>
</comment>
<dbReference type="InterPro" id="IPR012347">
    <property type="entry name" value="Ferritin-like"/>
</dbReference>